<accession>A0ABX7LSP6</accession>
<name>A0ABX7LSP6_9CAUL</name>
<organism evidence="2 3">
    <name type="scientific">Brevundimonas fontaquae</name>
    <dbReference type="NCBI Taxonomy" id="2813778"/>
    <lineage>
        <taxon>Bacteria</taxon>
        <taxon>Pseudomonadati</taxon>
        <taxon>Pseudomonadota</taxon>
        <taxon>Alphaproteobacteria</taxon>
        <taxon>Caulobacterales</taxon>
        <taxon>Caulobacteraceae</taxon>
        <taxon>Brevundimonas</taxon>
    </lineage>
</organism>
<dbReference type="RefSeq" id="WP_205682534.1">
    <property type="nucleotide sequence ID" value="NZ_CP070968.1"/>
</dbReference>
<dbReference type="Pfam" id="PF06170">
    <property type="entry name" value="DUF983"/>
    <property type="match status" value="1"/>
</dbReference>
<feature type="transmembrane region" description="Helical" evidence="1">
    <location>
        <begin position="81"/>
        <end position="99"/>
    </location>
</feature>
<dbReference type="EMBL" id="CP070968">
    <property type="protein sequence ID" value="QSF55154.1"/>
    <property type="molecule type" value="Genomic_DNA"/>
</dbReference>
<keyword evidence="1" id="KW-1133">Transmembrane helix</keyword>
<evidence type="ECO:0000256" key="1">
    <source>
        <dbReference type="SAM" id="Phobius"/>
    </source>
</evidence>
<keyword evidence="1" id="KW-0472">Membrane</keyword>
<keyword evidence="3" id="KW-1185">Reference proteome</keyword>
<reference evidence="2 3" key="1">
    <citation type="submission" date="2021-02" db="EMBL/GenBank/DDBJ databases">
        <title>Brevundimonas sp. CS1 genome sequence.</title>
        <authorList>
            <person name="Lee K."/>
            <person name="Choi Y.-J."/>
            <person name="Son H.-R."/>
        </authorList>
    </citation>
    <scope>NUCLEOTIDE SEQUENCE [LARGE SCALE GENOMIC DNA]</scope>
    <source>
        <strain evidence="2 3">CS1</strain>
    </source>
</reference>
<evidence type="ECO:0000313" key="2">
    <source>
        <dbReference type="EMBL" id="QSF55154.1"/>
    </source>
</evidence>
<proteinExistence type="predicted"/>
<protein>
    <submittedName>
        <fullName evidence="2">DUF983 domain-containing protein</fullName>
    </submittedName>
</protein>
<sequence>MPTPNPFISGLRCKCPRCGIGSVFSGFLTIRPTCAHCGFDLAKSDPGDGPVVFILLIVGSIGCFGLLFTEMTFHPPAWMELAFWLPMMAVLSLAALRPFKATMIALQFTNAASQASNDDGRND</sequence>
<keyword evidence="1" id="KW-0812">Transmembrane</keyword>
<feature type="transmembrane region" description="Helical" evidence="1">
    <location>
        <begin position="51"/>
        <end position="69"/>
    </location>
</feature>
<evidence type="ECO:0000313" key="3">
    <source>
        <dbReference type="Proteomes" id="UP000662957"/>
    </source>
</evidence>
<dbReference type="Proteomes" id="UP000662957">
    <property type="component" value="Chromosome"/>
</dbReference>
<dbReference type="InterPro" id="IPR009325">
    <property type="entry name" value="DUF983"/>
</dbReference>
<gene>
    <name evidence="2" type="ORF">JX001_04950</name>
</gene>